<feature type="domain" description="Ammonium transporter AmtB-like" evidence="7">
    <location>
        <begin position="2"/>
        <end position="352"/>
    </location>
</feature>
<keyword evidence="3 6" id="KW-0812">Transmembrane</keyword>
<dbReference type="PANTHER" id="PTHR11730:SF60">
    <property type="entry name" value="RH50, ISOFORM D"/>
    <property type="match status" value="1"/>
</dbReference>
<feature type="transmembrane region" description="Helical" evidence="6">
    <location>
        <begin position="118"/>
        <end position="136"/>
    </location>
</feature>
<dbReference type="GO" id="GO:0008519">
    <property type="term" value="F:ammonium channel activity"/>
    <property type="evidence" value="ECO:0007669"/>
    <property type="project" value="InterPro"/>
</dbReference>
<name>A0A0K2TT93_LEPSM</name>
<feature type="non-terminal residue" evidence="8">
    <location>
        <position position="1"/>
    </location>
</feature>
<evidence type="ECO:0000313" key="8">
    <source>
        <dbReference type="EMBL" id="CDW28867.1"/>
    </source>
</evidence>
<feature type="transmembrane region" description="Helical" evidence="6">
    <location>
        <begin position="156"/>
        <end position="178"/>
    </location>
</feature>
<feature type="transmembrane region" description="Helical" evidence="6">
    <location>
        <begin position="240"/>
        <end position="260"/>
    </location>
</feature>
<dbReference type="GO" id="GO:0005886">
    <property type="term" value="C:plasma membrane"/>
    <property type="evidence" value="ECO:0007669"/>
    <property type="project" value="InterPro"/>
</dbReference>
<dbReference type="AlphaFoldDB" id="A0A0K2TT93"/>
<dbReference type="SUPFAM" id="SSF111352">
    <property type="entry name" value="Ammonium transporter"/>
    <property type="match status" value="1"/>
</dbReference>
<evidence type="ECO:0000256" key="1">
    <source>
        <dbReference type="ARBA" id="ARBA00004141"/>
    </source>
</evidence>
<dbReference type="PRINTS" id="PR00342">
    <property type="entry name" value="RHESUSRHD"/>
</dbReference>
<dbReference type="InterPro" id="IPR002229">
    <property type="entry name" value="RhesusRHD"/>
</dbReference>
<feature type="transmembrane region" description="Helical" evidence="6">
    <location>
        <begin position="86"/>
        <end position="106"/>
    </location>
</feature>
<comment type="similarity">
    <text evidence="2">Belongs to the ammonium transporter (TC 2.A.49) family. Rh subfamily.</text>
</comment>
<dbReference type="PANTHER" id="PTHR11730">
    <property type="entry name" value="AMMONIUM TRANSPORTER"/>
    <property type="match status" value="1"/>
</dbReference>
<feature type="transmembrane region" description="Helical" evidence="6">
    <location>
        <begin position="190"/>
        <end position="207"/>
    </location>
</feature>
<dbReference type="OrthoDB" id="534912at2759"/>
<evidence type="ECO:0000256" key="3">
    <source>
        <dbReference type="ARBA" id="ARBA00022692"/>
    </source>
</evidence>
<proteinExistence type="inferred from homology"/>
<dbReference type="Gene3D" id="1.10.3430.10">
    <property type="entry name" value="Ammonium transporter AmtB like domains"/>
    <property type="match status" value="1"/>
</dbReference>
<sequence length="426" mass="46038">FQDVSVMIFIGFGFLMSFLKKYGLSAVSLSFLLSVLCVEWGTLVIGFFHLHHGKIYLDLAGMLNSEFAAATILISFGVVIGKTTPLQLIVMVLIEMVLFVVNEVIGRNMIRAIDAGDTIFVHLFGAYFGVACSFALQDKRVANHENQASRYNSDLFSMVGTIFLWIFWPSFNASTALIGGPQHRAILNTYYSLCACVVSTFAVSALTSSKKKFVMEHIQNATLAGGVAIGAAADMFVTPLGALIVGSVAGVISTLGFDYVTPFLNDKLRVHDTCGVHNLHGMPALFGSIISMIVAATASVDNYTEKGLAQVFPSVEEKEGPGLGTKQLIAVVITLAIAIVGGAVTGLIMRIVGYYQGLNDMMDEYSTQAKLTFNSDETPGAPIPTAQVRVVHHDNLFNDDLFFEVNDEDYSTTLSNSLSRGTYPLK</sequence>
<evidence type="ECO:0000259" key="7">
    <source>
        <dbReference type="Pfam" id="PF00909"/>
    </source>
</evidence>
<evidence type="ECO:0000256" key="5">
    <source>
        <dbReference type="ARBA" id="ARBA00023136"/>
    </source>
</evidence>
<dbReference type="InterPro" id="IPR024041">
    <property type="entry name" value="NH4_transpt_AmtB-like_dom"/>
</dbReference>
<protein>
    <recommendedName>
        <fullName evidence="7">Ammonium transporter AmtB-like domain-containing protein</fullName>
    </recommendedName>
</protein>
<evidence type="ECO:0000256" key="6">
    <source>
        <dbReference type="SAM" id="Phobius"/>
    </source>
</evidence>
<feature type="transmembrane region" description="Helical" evidence="6">
    <location>
        <begin position="55"/>
        <end position="80"/>
    </location>
</feature>
<dbReference type="InterPro" id="IPR029020">
    <property type="entry name" value="Ammonium/urea_transptr"/>
</dbReference>
<evidence type="ECO:0000256" key="2">
    <source>
        <dbReference type="ARBA" id="ARBA00011036"/>
    </source>
</evidence>
<dbReference type="GO" id="GO:0097272">
    <property type="term" value="P:ammonium homeostasis"/>
    <property type="evidence" value="ECO:0007669"/>
    <property type="project" value="TreeGrafter"/>
</dbReference>
<reference evidence="8" key="1">
    <citation type="submission" date="2014-05" db="EMBL/GenBank/DDBJ databases">
        <authorList>
            <person name="Chronopoulou M."/>
        </authorList>
    </citation>
    <scope>NUCLEOTIDE SEQUENCE</scope>
    <source>
        <tissue evidence="8">Whole organism</tissue>
    </source>
</reference>
<feature type="transmembrane region" description="Helical" evidence="6">
    <location>
        <begin position="328"/>
        <end position="352"/>
    </location>
</feature>
<organism evidence="8">
    <name type="scientific">Lepeophtheirus salmonis</name>
    <name type="common">Salmon louse</name>
    <name type="synonym">Caligus salmonis</name>
    <dbReference type="NCBI Taxonomy" id="72036"/>
    <lineage>
        <taxon>Eukaryota</taxon>
        <taxon>Metazoa</taxon>
        <taxon>Ecdysozoa</taxon>
        <taxon>Arthropoda</taxon>
        <taxon>Crustacea</taxon>
        <taxon>Multicrustacea</taxon>
        <taxon>Hexanauplia</taxon>
        <taxon>Copepoda</taxon>
        <taxon>Siphonostomatoida</taxon>
        <taxon>Caligidae</taxon>
        <taxon>Lepeophtheirus</taxon>
    </lineage>
</organism>
<keyword evidence="5 6" id="KW-0472">Membrane</keyword>
<feature type="transmembrane region" description="Helical" evidence="6">
    <location>
        <begin position="281"/>
        <end position="300"/>
    </location>
</feature>
<comment type="subcellular location">
    <subcellularLocation>
        <location evidence="1">Membrane</location>
        <topology evidence="1">Multi-pass membrane protein</topology>
    </subcellularLocation>
</comment>
<evidence type="ECO:0000256" key="4">
    <source>
        <dbReference type="ARBA" id="ARBA00022989"/>
    </source>
</evidence>
<dbReference type="Pfam" id="PF00909">
    <property type="entry name" value="Ammonium_transp"/>
    <property type="match status" value="1"/>
</dbReference>
<keyword evidence="4 6" id="KW-1133">Transmembrane helix</keyword>
<feature type="transmembrane region" description="Helical" evidence="6">
    <location>
        <begin position="22"/>
        <end position="48"/>
    </location>
</feature>
<dbReference type="EMBL" id="HACA01011506">
    <property type="protein sequence ID" value="CDW28867.1"/>
    <property type="molecule type" value="Transcribed_RNA"/>
</dbReference>
<accession>A0A0K2TT93</accession>